<evidence type="ECO:0008006" key="3">
    <source>
        <dbReference type="Google" id="ProtNLM"/>
    </source>
</evidence>
<dbReference type="STRING" id="429728.SAMN05216456_1695"/>
<dbReference type="OrthoDB" id="7834326at2"/>
<proteinExistence type="predicted"/>
<name>A0A1I7NDE5_9HYPH</name>
<dbReference type="RefSeq" id="WP_092423258.1">
    <property type="nucleotide sequence ID" value="NZ_FPCK01000001.1"/>
</dbReference>
<protein>
    <recommendedName>
        <fullName evidence="3">Phage tail tube protein FII</fullName>
    </recommendedName>
</protein>
<evidence type="ECO:0000313" key="2">
    <source>
        <dbReference type="Proteomes" id="UP000199074"/>
    </source>
</evidence>
<sequence length="174" mass="18718">MTQAALHLLVNVDVRRVSKPDFTRKTMISTLTMPPLTLMTAEHNPGGGTGAVNFTNPRVEAPEPALTAKGIDTEIFTGFGEVDRYVFAASYKKRGSGGGGLVPARAIIEGAVTTWEADESDPAEMQGSTHGFNEVTHYELVVAGDELFYWDFWEGVLRMGGIDLTAARRSALGA</sequence>
<dbReference type="Proteomes" id="UP000199074">
    <property type="component" value="Unassembled WGS sequence"/>
</dbReference>
<gene>
    <name evidence="1" type="ORF">SAMN05216456_1695</name>
</gene>
<reference evidence="1 2" key="1">
    <citation type="submission" date="2016-10" db="EMBL/GenBank/DDBJ databases">
        <authorList>
            <person name="de Groot N.N."/>
        </authorList>
    </citation>
    <scope>NUCLEOTIDE SEQUENCE [LARGE SCALE GENOMIC DNA]</scope>
    <source>
        <strain evidence="1 2">IPL20</strain>
    </source>
</reference>
<dbReference type="InterPro" id="IPR006498">
    <property type="entry name" value="Tail_tube"/>
</dbReference>
<keyword evidence="2" id="KW-1185">Reference proteome</keyword>
<dbReference type="EMBL" id="FPCK01000001">
    <property type="protein sequence ID" value="SFV32573.1"/>
    <property type="molecule type" value="Genomic_DNA"/>
</dbReference>
<dbReference type="AlphaFoldDB" id="A0A1I7NDE5"/>
<dbReference type="Pfam" id="PF04985">
    <property type="entry name" value="Phage_tube"/>
    <property type="match status" value="1"/>
</dbReference>
<accession>A0A1I7NDE5</accession>
<evidence type="ECO:0000313" key="1">
    <source>
        <dbReference type="EMBL" id="SFV32573.1"/>
    </source>
</evidence>
<organism evidence="1 2">
    <name type="scientific">Devosia crocina</name>
    <dbReference type="NCBI Taxonomy" id="429728"/>
    <lineage>
        <taxon>Bacteria</taxon>
        <taxon>Pseudomonadati</taxon>
        <taxon>Pseudomonadota</taxon>
        <taxon>Alphaproteobacteria</taxon>
        <taxon>Hyphomicrobiales</taxon>
        <taxon>Devosiaceae</taxon>
        <taxon>Devosia</taxon>
    </lineage>
</organism>